<evidence type="ECO:0000256" key="13">
    <source>
        <dbReference type="ARBA" id="ARBA00023136"/>
    </source>
</evidence>
<feature type="signal peptide" evidence="22">
    <location>
        <begin position="1"/>
        <end position="27"/>
    </location>
</feature>
<dbReference type="EMBL" id="CM018032">
    <property type="protein sequence ID" value="KAA8546468.1"/>
    <property type="molecule type" value="Genomic_DNA"/>
</dbReference>
<evidence type="ECO:0000313" key="25">
    <source>
        <dbReference type="EMBL" id="KAA8546468.1"/>
    </source>
</evidence>
<evidence type="ECO:0008006" key="27">
    <source>
        <dbReference type="Google" id="ProtNLM"/>
    </source>
</evidence>
<dbReference type="GO" id="GO:0005886">
    <property type="term" value="C:plasma membrane"/>
    <property type="evidence" value="ECO:0007669"/>
    <property type="project" value="TreeGrafter"/>
</dbReference>
<dbReference type="FunFam" id="2.10.25.10:FF:000038">
    <property type="entry name" value="Fibrillin 2"/>
    <property type="match status" value="1"/>
</dbReference>
<keyword evidence="15" id="KW-0325">Glycoprotein</keyword>
<dbReference type="Pfam" id="PF13947">
    <property type="entry name" value="GUB_WAK_bind"/>
    <property type="match status" value="1"/>
</dbReference>
<keyword evidence="11 20" id="KW-0067">ATP-binding</keyword>
<dbReference type="PANTHER" id="PTHR27005:SF511">
    <property type="entry name" value="WALL-ASSOCIATED RECEPTOR KINASE 1-RELATED"/>
    <property type="match status" value="1"/>
</dbReference>
<dbReference type="GO" id="GO:0005509">
    <property type="term" value="F:calcium ion binding"/>
    <property type="evidence" value="ECO:0007669"/>
    <property type="project" value="InterPro"/>
</dbReference>
<dbReference type="InterPro" id="IPR009030">
    <property type="entry name" value="Growth_fac_rcpt_cys_sf"/>
</dbReference>
<name>A0A5J5BUK4_9ASTE</name>
<dbReference type="AlphaFoldDB" id="A0A5J5BUK4"/>
<dbReference type="PROSITE" id="PS01187">
    <property type="entry name" value="EGF_CA"/>
    <property type="match status" value="1"/>
</dbReference>
<evidence type="ECO:0000256" key="4">
    <source>
        <dbReference type="ARBA" id="ARBA00022553"/>
    </source>
</evidence>
<keyword evidence="6 21" id="KW-0812">Transmembrane</keyword>
<evidence type="ECO:0000256" key="21">
    <source>
        <dbReference type="SAM" id="Phobius"/>
    </source>
</evidence>
<evidence type="ECO:0000256" key="9">
    <source>
        <dbReference type="ARBA" id="ARBA00022741"/>
    </source>
</evidence>
<organism evidence="25 26">
    <name type="scientific">Nyssa sinensis</name>
    <dbReference type="NCBI Taxonomy" id="561372"/>
    <lineage>
        <taxon>Eukaryota</taxon>
        <taxon>Viridiplantae</taxon>
        <taxon>Streptophyta</taxon>
        <taxon>Embryophyta</taxon>
        <taxon>Tracheophyta</taxon>
        <taxon>Spermatophyta</taxon>
        <taxon>Magnoliopsida</taxon>
        <taxon>eudicotyledons</taxon>
        <taxon>Gunneridae</taxon>
        <taxon>Pentapetalae</taxon>
        <taxon>asterids</taxon>
        <taxon>Cornales</taxon>
        <taxon>Nyssaceae</taxon>
        <taxon>Nyssa</taxon>
    </lineage>
</organism>
<evidence type="ECO:0000259" key="23">
    <source>
        <dbReference type="PROSITE" id="PS50011"/>
    </source>
</evidence>
<evidence type="ECO:0000256" key="15">
    <source>
        <dbReference type="ARBA" id="ARBA00023180"/>
    </source>
</evidence>
<dbReference type="InterPro" id="IPR008271">
    <property type="entry name" value="Ser/Thr_kinase_AS"/>
</dbReference>
<dbReference type="PROSITE" id="PS50026">
    <property type="entry name" value="EGF_3"/>
    <property type="match status" value="2"/>
</dbReference>
<dbReference type="GO" id="GO:0007166">
    <property type="term" value="P:cell surface receptor signaling pathway"/>
    <property type="evidence" value="ECO:0007669"/>
    <property type="project" value="InterPro"/>
</dbReference>
<evidence type="ECO:0000256" key="7">
    <source>
        <dbReference type="ARBA" id="ARBA00022729"/>
    </source>
</evidence>
<feature type="domain" description="EGF-like" evidence="24">
    <location>
        <begin position="242"/>
        <end position="284"/>
    </location>
</feature>
<comment type="catalytic activity">
    <reaction evidence="17">
        <text>L-threonyl-[protein] + ATP = O-phospho-L-threonyl-[protein] + ADP + H(+)</text>
        <dbReference type="Rhea" id="RHEA:46608"/>
        <dbReference type="Rhea" id="RHEA-COMP:11060"/>
        <dbReference type="Rhea" id="RHEA-COMP:11605"/>
        <dbReference type="ChEBI" id="CHEBI:15378"/>
        <dbReference type="ChEBI" id="CHEBI:30013"/>
        <dbReference type="ChEBI" id="CHEBI:30616"/>
        <dbReference type="ChEBI" id="CHEBI:61977"/>
        <dbReference type="ChEBI" id="CHEBI:456216"/>
    </reaction>
</comment>
<dbReference type="FunFam" id="3.30.200.20:FF:000043">
    <property type="entry name" value="Wall-associated receptor kinase 2"/>
    <property type="match status" value="1"/>
</dbReference>
<dbReference type="PROSITE" id="PS01186">
    <property type="entry name" value="EGF_2"/>
    <property type="match status" value="1"/>
</dbReference>
<evidence type="ECO:0000256" key="8">
    <source>
        <dbReference type="ARBA" id="ARBA00022737"/>
    </source>
</evidence>
<dbReference type="PROSITE" id="PS00108">
    <property type="entry name" value="PROTEIN_KINASE_ST"/>
    <property type="match status" value="1"/>
</dbReference>
<comment type="catalytic activity">
    <reaction evidence="16">
        <text>L-seryl-[protein] + ATP = O-phospho-L-seryl-[protein] + ADP + H(+)</text>
        <dbReference type="Rhea" id="RHEA:17989"/>
        <dbReference type="Rhea" id="RHEA-COMP:9863"/>
        <dbReference type="Rhea" id="RHEA-COMP:11604"/>
        <dbReference type="ChEBI" id="CHEBI:15378"/>
        <dbReference type="ChEBI" id="CHEBI:29999"/>
        <dbReference type="ChEBI" id="CHEBI:30616"/>
        <dbReference type="ChEBI" id="CHEBI:83421"/>
        <dbReference type="ChEBI" id="CHEBI:456216"/>
    </reaction>
</comment>
<keyword evidence="3 19" id="KW-0245">EGF-like domain</keyword>
<dbReference type="InterPro" id="IPR000719">
    <property type="entry name" value="Prot_kinase_dom"/>
</dbReference>
<dbReference type="InterPro" id="IPR000742">
    <property type="entry name" value="EGF"/>
</dbReference>
<dbReference type="SUPFAM" id="SSF57184">
    <property type="entry name" value="Growth factor receptor domain"/>
    <property type="match status" value="1"/>
</dbReference>
<dbReference type="CDD" id="cd00054">
    <property type="entry name" value="EGF_CA"/>
    <property type="match status" value="1"/>
</dbReference>
<sequence length="737" mass="81625">MNLHKGVLVLLVSLVILAASTVRPATAHANPNCTSSAESCGKVNVPYPFSTQEGCSLDANFLVTCNEPDKPLLGNLPVLNISLDGELRISNLVAYACYNDTGGLVASNSDQRRQTTSEFPISYTRNKFTVVGCDTSGIIAVSESFEDSCTASCNTNRDLVNGSCSGNGCCQTAIPQGVEDFNLSLRSFSNHSGVWNLNPCDFAFVAEEDWYSFSSVDLFNLSDIREVPVVLDWAIGKGTCEDLSASNVTLACMQHSTCYNSNNGQGYLCNCSEGYRGNPYLECHDINECQTATLNQCLHNCHNINGSYTCSCPRWYSGDGRKDGNGCTLNALWIKISIGIGVTILVIGCSWLFWRIRRRKLRKRREQFYRRNGGLRLEQELSKQDGSIETIKIFTIEELKKATNGFDENAIIGRGGYGTVYRGVLPQNKIVAVKRSTVVDQSQIEQFVNEVVVVSQINHRNVVTLLGCCLESEVPLLVYEFITNGTLFHHIHEVGYSSSIPWEIRLRIAKETAGALSYLHSAASTPIIHRDVKSTNILLDDNFTAKVSDFGASRLVPLDKTQLTTMVQGTFGYLDPEYFHTSQLSEKSDVYSFGVVLVELLTARKAILFDRPENERNLATYFISSMKENQLSQILDHQIVNIENTKQIHEVANLAQCCLRIKGDERPTMKEVAIELEGLMKVERHKWVGIEENSNDTEYLLGESMDFGGSMNFGSTSILVGYDSLKHKGIAPLDDGR</sequence>
<keyword evidence="14 19" id="KW-1015">Disulfide bond</keyword>
<dbReference type="GO" id="GO:0004674">
    <property type="term" value="F:protein serine/threonine kinase activity"/>
    <property type="evidence" value="ECO:0007669"/>
    <property type="project" value="UniProtKB-KW"/>
</dbReference>
<dbReference type="SMART" id="SM00220">
    <property type="entry name" value="S_TKc"/>
    <property type="match status" value="1"/>
</dbReference>
<feature type="binding site" evidence="20">
    <location>
        <position position="434"/>
    </location>
    <ligand>
        <name>ATP</name>
        <dbReference type="ChEBI" id="CHEBI:30616"/>
    </ligand>
</feature>
<evidence type="ECO:0000313" key="26">
    <source>
        <dbReference type="Proteomes" id="UP000325577"/>
    </source>
</evidence>
<keyword evidence="12 21" id="KW-1133">Transmembrane helix</keyword>
<comment type="subcellular location">
    <subcellularLocation>
        <location evidence="1">Membrane</location>
        <topology evidence="1">Single-pass type I membrane protein</topology>
    </subcellularLocation>
</comment>
<feature type="domain" description="EGF-like" evidence="24">
    <location>
        <begin position="285"/>
        <end position="319"/>
    </location>
</feature>
<keyword evidence="2" id="KW-0723">Serine/threonine-protein kinase</keyword>
<feature type="chain" id="PRO_5023809130" description="Protein kinase domain-containing protein" evidence="22">
    <location>
        <begin position="28"/>
        <end position="737"/>
    </location>
</feature>
<evidence type="ECO:0000256" key="20">
    <source>
        <dbReference type="PROSITE-ProRule" id="PRU10141"/>
    </source>
</evidence>
<dbReference type="PROSITE" id="PS00107">
    <property type="entry name" value="PROTEIN_KINASE_ATP"/>
    <property type="match status" value="1"/>
</dbReference>
<dbReference type="CDD" id="cd14066">
    <property type="entry name" value="STKc_IRAK"/>
    <property type="match status" value="1"/>
</dbReference>
<dbReference type="PANTHER" id="PTHR27005">
    <property type="entry name" value="WALL-ASSOCIATED RECEPTOR KINASE-LIKE 21"/>
    <property type="match status" value="1"/>
</dbReference>
<evidence type="ECO:0000259" key="24">
    <source>
        <dbReference type="PROSITE" id="PS50026"/>
    </source>
</evidence>
<keyword evidence="26" id="KW-1185">Reference proteome</keyword>
<dbReference type="Proteomes" id="UP000325577">
    <property type="component" value="Linkage Group LG1"/>
</dbReference>
<keyword evidence="7 22" id="KW-0732">Signal</keyword>
<dbReference type="InterPro" id="IPR045274">
    <property type="entry name" value="WAK-like"/>
</dbReference>
<dbReference type="InterPro" id="IPR001881">
    <property type="entry name" value="EGF-like_Ca-bd_dom"/>
</dbReference>
<dbReference type="PROSITE" id="PS00010">
    <property type="entry name" value="ASX_HYDROXYL"/>
    <property type="match status" value="1"/>
</dbReference>
<dbReference type="OrthoDB" id="4062651at2759"/>
<feature type="disulfide bond" evidence="19">
    <location>
        <begin position="252"/>
        <end position="269"/>
    </location>
</feature>
<keyword evidence="4" id="KW-0597">Phosphoprotein</keyword>
<dbReference type="FunFam" id="1.10.510.10:FF:000084">
    <property type="entry name" value="Wall-associated receptor kinase 2"/>
    <property type="match status" value="1"/>
</dbReference>
<feature type="domain" description="Protein kinase" evidence="23">
    <location>
        <begin position="406"/>
        <end position="688"/>
    </location>
</feature>
<keyword evidence="10" id="KW-0418">Kinase</keyword>
<accession>A0A5J5BUK4</accession>
<dbReference type="SUPFAM" id="SSF56112">
    <property type="entry name" value="Protein kinase-like (PK-like)"/>
    <property type="match status" value="1"/>
</dbReference>
<dbReference type="SMART" id="SM00179">
    <property type="entry name" value="EGF_CA"/>
    <property type="match status" value="1"/>
</dbReference>
<dbReference type="Gene3D" id="3.30.200.20">
    <property type="entry name" value="Phosphorylase Kinase, domain 1"/>
    <property type="match status" value="1"/>
</dbReference>
<proteinExistence type="predicted"/>
<dbReference type="Pfam" id="PF00069">
    <property type="entry name" value="Pkinase"/>
    <property type="match status" value="1"/>
</dbReference>
<evidence type="ECO:0000256" key="11">
    <source>
        <dbReference type="ARBA" id="ARBA00022840"/>
    </source>
</evidence>
<dbReference type="GO" id="GO:0030247">
    <property type="term" value="F:polysaccharide binding"/>
    <property type="evidence" value="ECO:0007669"/>
    <property type="project" value="InterPro"/>
</dbReference>
<keyword evidence="5" id="KW-0808">Transferase</keyword>
<evidence type="ECO:0000256" key="1">
    <source>
        <dbReference type="ARBA" id="ARBA00004479"/>
    </source>
</evidence>
<evidence type="ECO:0000256" key="2">
    <source>
        <dbReference type="ARBA" id="ARBA00022527"/>
    </source>
</evidence>
<evidence type="ECO:0000256" key="14">
    <source>
        <dbReference type="ARBA" id="ARBA00023157"/>
    </source>
</evidence>
<keyword evidence="9 20" id="KW-0547">Nucleotide-binding</keyword>
<gene>
    <name evidence="25" type="ORF">F0562_002793</name>
</gene>
<dbReference type="PROSITE" id="PS50011">
    <property type="entry name" value="PROTEIN_KINASE_DOM"/>
    <property type="match status" value="1"/>
</dbReference>
<dbReference type="InterPro" id="IPR000152">
    <property type="entry name" value="EGF-type_Asp/Asn_hydroxyl_site"/>
</dbReference>
<feature type="transmembrane region" description="Helical" evidence="21">
    <location>
        <begin position="332"/>
        <end position="354"/>
    </location>
</feature>
<dbReference type="InterPro" id="IPR025287">
    <property type="entry name" value="WAK_GUB"/>
</dbReference>
<keyword evidence="13 21" id="KW-0472">Membrane</keyword>
<evidence type="ECO:0000256" key="17">
    <source>
        <dbReference type="ARBA" id="ARBA00047951"/>
    </source>
</evidence>
<evidence type="ECO:0000256" key="5">
    <source>
        <dbReference type="ARBA" id="ARBA00022679"/>
    </source>
</evidence>
<dbReference type="InterPro" id="IPR018097">
    <property type="entry name" value="EGF_Ca-bd_CS"/>
</dbReference>
<dbReference type="InterPro" id="IPR017441">
    <property type="entry name" value="Protein_kinase_ATP_BS"/>
</dbReference>
<evidence type="ECO:0000256" key="6">
    <source>
        <dbReference type="ARBA" id="ARBA00022692"/>
    </source>
</evidence>
<evidence type="ECO:0000256" key="3">
    <source>
        <dbReference type="ARBA" id="ARBA00022536"/>
    </source>
</evidence>
<keyword evidence="8" id="KW-0677">Repeat</keyword>
<evidence type="ECO:0000256" key="18">
    <source>
        <dbReference type="ARBA" id="ARBA00058961"/>
    </source>
</evidence>
<dbReference type="GO" id="GO:0005524">
    <property type="term" value="F:ATP binding"/>
    <property type="evidence" value="ECO:0007669"/>
    <property type="project" value="UniProtKB-UniRule"/>
</dbReference>
<evidence type="ECO:0000256" key="19">
    <source>
        <dbReference type="PROSITE-ProRule" id="PRU00076"/>
    </source>
</evidence>
<dbReference type="InterPro" id="IPR011009">
    <property type="entry name" value="Kinase-like_dom_sf"/>
</dbReference>
<comment type="function">
    <text evidence="18">Serine/threonine-protein kinase that may function as a signaling receptor of extracellular matrix component. Binding to pectin may have significance in the control of cell expansion, morphogenesis and development.</text>
</comment>
<evidence type="ECO:0000256" key="16">
    <source>
        <dbReference type="ARBA" id="ARBA00047558"/>
    </source>
</evidence>
<evidence type="ECO:0000256" key="12">
    <source>
        <dbReference type="ARBA" id="ARBA00022989"/>
    </source>
</evidence>
<protein>
    <recommendedName>
        <fullName evidence="27">Protein kinase domain-containing protein</fullName>
    </recommendedName>
</protein>
<dbReference type="Gene3D" id="1.10.510.10">
    <property type="entry name" value="Transferase(Phosphotransferase) domain 1"/>
    <property type="match status" value="1"/>
</dbReference>
<evidence type="ECO:0000256" key="10">
    <source>
        <dbReference type="ARBA" id="ARBA00022777"/>
    </source>
</evidence>
<comment type="caution">
    <text evidence="19">Lacks conserved residue(s) required for the propagation of feature annotation.</text>
</comment>
<dbReference type="SMART" id="SM00181">
    <property type="entry name" value="EGF"/>
    <property type="match status" value="2"/>
</dbReference>
<reference evidence="25 26" key="1">
    <citation type="submission" date="2019-09" db="EMBL/GenBank/DDBJ databases">
        <title>A chromosome-level genome assembly of the Chinese tupelo Nyssa sinensis.</title>
        <authorList>
            <person name="Yang X."/>
            <person name="Kang M."/>
            <person name="Yang Y."/>
            <person name="Xiong H."/>
            <person name="Wang M."/>
            <person name="Zhang Z."/>
            <person name="Wang Z."/>
            <person name="Wu H."/>
            <person name="Ma T."/>
            <person name="Liu J."/>
            <person name="Xi Z."/>
        </authorList>
    </citation>
    <scope>NUCLEOTIDE SEQUENCE [LARGE SCALE GENOMIC DNA]</scope>
    <source>
        <strain evidence="25">J267</strain>
        <tissue evidence="25">Leaf</tissue>
    </source>
</reference>
<evidence type="ECO:0000256" key="22">
    <source>
        <dbReference type="SAM" id="SignalP"/>
    </source>
</evidence>
<dbReference type="Gene3D" id="2.10.25.10">
    <property type="entry name" value="Laminin"/>
    <property type="match status" value="2"/>
</dbReference>